<evidence type="ECO:0000313" key="1">
    <source>
        <dbReference type="EMBL" id="TDG80533.1"/>
    </source>
</evidence>
<organism evidence="1 2">
    <name type="scientific">Secundilactobacillus malefermentans</name>
    <dbReference type="NCBI Taxonomy" id="176292"/>
    <lineage>
        <taxon>Bacteria</taxon>
        <taxon>Bacillati</taxon>
        <taxon>Bacillota</taxon>
        <taxon>Bacilli</taxon>
        <taxon>Lactobacillales</taxon>
        <taxon>Lactobacillaceae</taxon>
        <taxon>Secundilactobacillus</taxon>
    </lineage>
</organism>
<dbReference type="RefSeq" id="WP_010619695.1">
    <property type="nucleotide sequence ID" value="NZ_CP042371.1"/>
</dbReference>
<comment type="caution">
    <text evidence="1">The sequence shown here is derived from an EMBL/GenBank/DDBJ whole genome shotgun (WGS) entry which is preliminary data.</text>
</comment>
<keyword evidence="2" id="KW-1185">Reference proteome</keyword>
<gene>
    <name evidence="1" type="ORF">C5L31_001560</name>
</gene>
<proteinExistence type="predicted"/>
<dbReference type="AlphaFoldDB" id="A0A4R5NU89"/>
<evidence type="ECO:0000313" key="2">
    <source>
        <dbReference type="Proteomes" id="UP000294854"/>
    </source>
</evidence>
<protein>
    <recommendedName>
        <fullName evidence="3">DUF2187 domain-containing protein</fullName>
    </recommendedName>
</protein>
<name>A0A4R5NU89_9LACO</name>
<dbReference type="Proteomes" id="UP000294854">
    <property type="component" value="Unassembled WGS sequence"/>
</dbReference>
<sequence>MQKFQQGELVRYESAEELQGPVIGKVIQVLQSNVVIEVLNFYFKDRQRVSELNFVITACPTELKSLRVINYGN</sequence>
<dbReference type="EMBL" id="PUFO01000008">
    <property type="protein sequence ID" value="TDG80533.1"/>
    <property type="molecule type" value="Genomic_DNA"/>
</dbReference>
<evidence type="ECO:0008006" key="3">
    <source>
        <dbReference type="Google" id="ProtNLM"/>
    </source>
</evidence>
<accession>A0A4R5NU89</accession>
<reference evidence="1 2" key="1">
    <citation type="journal article" date="2019" name="Appl. Microbiol. Biotechnol.">
        <title>Uncovering carbohydrate metabolism through a genotype-phenotype association study of 56 lactic acid bacteria genomes.</title>
        <authorList>
            <person name="Buron-Moles G."/>
            <person name="Chailyan A."/>
            <person name="Dolejs I."/>
            <person name="Forster J."/>
            <person name="Miks M.H."/>
        </authorList>
    </citation>
    <scope>NUCLEOTIDE SEQUENCE [LARGE SCALE GENOMIC DNA]</scope>
    <source>
        <strain evidence="1 2">ATCC 49373</strain>
    </source>
</reference>
<dbReference type="OrthoDB" id="2326609at2"/>